<proteinExistence type="predicted"/>
<keyword evidence="4" id="KW-0597">Phosphoprotein</keyword>
<feature type="chain" id="PRO_5018563930" description="non-specific serine/threonine protein kinase" evidence="20">
    <location>
        <begin position="32"/>
        <end position="911"/>
    </location>
</feature>
<dbReference type="InterPro" id="IPR001245">
    <property type="entry name" value="Ser-Thr/Tyr_kinase_cat_dom"/>
</dbReference>
<organism evidence="22 23">
    <name type="scientific">Cinnamomum micranthum f. kanehirae</name>
    <dbReference type="NCBI Taxonomy" id="337451"/>
    <lineage>
        <taxon>Eukaryota</taxon>
        <taxon>Viridiplantae</taxon>
        <taxon>Streptophyta</taxon>
        <taxon>Embryophyta</taxon>
        <taxon>Tracheophyta</taxon>
        <taxon>Spermatophyta</taxon>
        <taxon>Magnoliopsida</taxon>
        <taxon>Magnoliidae</taxon>
        <taxon>Laurales</taxon>
        <taxon>Lauraceae</taxon>
        <taxon>Cinnamomum</taxon>
    </lineage>
</organism>
<dbReference type="STRING" id="337451.A0A3S4NJV3"/>
<dbReference type="PROSITE" id="PS00108">
    <property type="entry name" value="PROTEIN_KINASE_ST"/>
    <property type="match status" value="1"/>
</dbReference>
<keyword evidence="14 19" id="KW-0472">Membrane</keyword>
<evidence type="ECO:0000256" key="4">
    <source>
        <dbReference type="ARBA" id="ARBA00022553"/>
    </source>
</evidence>
<dbReference type="InterPro" id="IPR000719">
    <property type="entry name" value="Prot_kinase_dom"/>
</dbReference>
<sequence length="911" mass="101138">MYGREAWREGGREIDEVALEFLIMLVVLAHAQPSFISLDCGTANGSNYREYDGITYISDAQFIQTGVNEVTRISPGAIPSLYSTVRSFPHGNRNCYNLGPVHKSNKYLIRACFLYGDYDGKNSTPKFDLYIGANKWRSIYFSDATYAFYVQIITVATMNFISVCLVNTGTGTPFISGLELRPLNSSTYGVVNESQSLRLWGPFDIGRSINNSFIRYPDDPFDLIWRGEEDSSWISFRTLQNVTNKDGAIEPLSMVMMTAVYPINDSDTLYYSWTADNSSQQFLVNMHFAELQLMGPNMTREFTVCCGNNSCYNSPIRPEYLVTTTIQTPQPLTGQFDYSCSIKKTPTSTLPPILNAIEIFTIVQLPTTPTREEDVEAMFDIKAAYKMKRNWMGDPCLPEIYKWEGLTCNNTHSDAPAIVSLNLSSAGLKGKIAAPLANLKSILSLDLSWNNLTGPVPDFLGDLPFLSSLNLSGNQLCGLIPSNLIEKSKKGSLKLSLDGNPDLCVVGSCNRHSLDGDPDLCVPGSRSRHSNKRKITILIAASVASVVILSILLIILRRFKWRKEDPVVKPNKAGDLFSSEKRRFTYAEVVAMTNNFKRAIGKGGFGTVYHGQMPDGTQVAVKMLSLQSVKLLSHMRQGSEEFQNEVQLLIRVHHRNLVPFIGYCQEGDGTALIYEYMAQGNLGSHLLGTNGNTKALNWGQRLRIALDIAQGLEYLHTGCKPSIIHRDMKTTNILLNERFEAKIGDFGLSKVFFKDDEQTYVSTVVKGTPGYLDPEYCHSNNLTQKSDVYGFGVVLLELITGQPPIIRSNTNYEKKNLVDWATPIIVTRDIQAVLDPRLEGDYDANSLSKVAEIALACTSPTSIERPTMTDIVAVLKDCLGTETPAEISCSLEIEQVESTPTSSFSSQPLPR</sequence>
<evidence type="ECO:0000256" key="8">
    <source>
        <dbReference type="ARBA" id="ARBA00022729"/>
    </source>
</evidence>
<evidence type="ECO:0000256" key="10">
    <source>
        <dbReference type="ARBA" id="ARBA00022741"/>
    </source>
</evidence>
<dbReference type="PROSITE" id="PS50011">
    <property type="entry name" value="PROTEIN_KINASE_DOM"/>
    <property type="match status" value="1"/>
</dbReference>
<evidence type="ECO:0000256" key="6">
    <source>
        <dbReference type="ARBA" id="ARBA00022679"/>
    </source>
</evidence>
<evidence type="ECO:0000256" key="16">
    <source>
        <dbReference type="ARBA" id="ARBA00047899"/>
    </source>
</evidence>
<dbReference type="FunFam" id="1.10.510.10:FF:000146">
    <property type="entry name" value="LRR receptor-like serine/threonine-protein kinase IOS1"/>
    <property type="match status" value="1"/>
</dbReference>
<evidence type="ECO:0000256" key="3">
    <source>
        <dbReference type="ARBA" id="ARBA00022527"/>
    </source>
</evidence>
<keyword evidence="5" id="KW-0433">Leucine-rich repeat</keyword>
<dbReference type="Gene3D" id="3.80.10.10">
    <property type="entry name" value="Ribonuclease Inhibitor"/>
    <property type="match status" value="1"/>
</dbReference>
<dbReference type="Pfam" id="PF07714">
    <property type="entry name" value="PK_Tyr_Ser-Thr"/>
    <property type="match status" value="1"/>
</dbReference>
<keyword evidence="12 18" id="KW-0067">ATP-binding</keyword>
<evidence type="ECO:0000256" key="5">
    <source>
        <dbReference type="ARBA" id="ARBA00022614"/>
    </source>
</evidence>
<dbReference type="Pfam" id="PF00560">
    <property type="entry name" value="LRR_1"/>
    <property type="match status" value="2"/>
</dbReference>
<feature type="signal peptide" evidence="20">
    <location>
        <begin position="1"/>
        <end position="31"/>
    </location>
</feature>
<comment type="caution">
    <text evidence="22">The sequence shown here is derived from an EMBL/GenBank/DDBJ whole genome shotgun (WGS) entry which is preliminary data.</text>
</comment>
<comment type="catalytic activity">
    <reaction evidence="17">
        <text>L-seryl-[protein] + ATP = O-phospho-L-seryl-[protein] + ADP + H(+)</text>
        <dbReference type="Rhea" id="RHEA:17989"/>
        <dbReference type="Rhea" id="RHEA-COMP:9863"/>
        <dbReference type="Rhea" id="RHEA-COMP:11604"/>
        <dbReference type="ChEBI" id="CHEBI:15378"/>
        <dbReference type="ChEBI" id="CHEBI:29999"/>
        <dbReference type="ChEBI" id="CHEBI:30616"/>
        <dbReference type="ChEBI" id="CHEBI:83421"/>
        <dbReference type="ChEBI" id="CHEBI:456216"/>
        <dbReference type="EC" id="2.7.11.1"/>
    </reaction>
</comment>
<dbReference type="PROSITE" id="PS00107">
    <property type="entry name" value="PROTEIN_KINASE_ATP"/>
    <property type="match status" value="1"/>
</dbReference>
<evidence type="ECO:0000256" key="12">
    <source>
        <dbReference type="ARBA" id="ARBA00022840"/>
    </source>
</evidence>
<keyword evidence="13 19" id="KW-1133">Transmembrane helix</keyword>
<dbReference type="InterPro" id="IPR011009">
    <property type="entry name" value="Kinase-like_dom_sf"/>
</dbReference>
<comment type="subcellular location">
    <subcellularLocation>
        <location evidence="1">Membrane</location>
        <topology evidence="1">Single-pass membrane protein</topology>
    </subcellularLocation>
</comment>
<evidence type="ECO:0000256" key="14">
    <source>
        <dbReference type="ARBA" id="ARBA00023136"/>
    </source>
</evidence>
<dbReference type="InterPro" id="IPR024788">
    <property type="entry name" value="Malectin-like_Carb-bd_dom"/>
</dbReference>
<dbReference type="PANTHER" id="PTHR45631">
    <property type="entry name" value="OS07G0107800 PROTEIN-RELATED"/>
    <property type="match status" value="1"/>
</dbReference>
<dbReference type="Proteomes" id="UP000283530">
    <property type="component" value="Unassembled WGS sequence"/>
</dbReference>
<feature type="binding site" evidence="18">
    <location>
        <position position="622"/>
    </location>
    <ligand>
        <name>ATP</name>
        <dbReference type="ChEBI" id="CHEBI:30616"/>
    </ligand>
</feature>
<keyword evidence="6" id="KW-0808">Transferase</keyword>
<feature type="transmembrane region" description="Helical" evidence="19">
    <location>
        <begin position="535"/>
        <end position="556"/>
    </location>
</feature>
<dbReference type="Gene3D" id="3.30.200.20">
    <property type="entry name" value="Phosphorylase Kinase, domain 1"/>
    <property type="match status" value="1"/>
</dbReference>
<reference evidence="22 23" key="1">
    <citation type="journal article" date="2019" name="Nat. Plants">
        <title>Stout camphor tree genome fills gaps in understanding of flowering plant genome evolution.</title>
        <authorList>
            <person name="Chaw S.M."/>
            <person name="Liu Y.C."/>
            <person name="Wu Y.W."/>
            <person name="Wang H.Y."/>
            <person name="Lin C.I."/>
            <person name="Wu C.S."/>
            <person name="Ke H.M."/>
            <person name="Chang L.Y."/>
            <person name="Hsu C.Y."/>
            <person name="Yang H.T."/>
            <person name="Sudianto E."/>
            <person name="Hsu M.H."/>
            <person name="Wu K.P."/>
            <person name="Wang L.N."/>
            <person name="Leebens-Mack J.H."/>
            <person name="Tsai I.J."/>
        </authorList>
    </citation>
    <scope>NUCLEOTIDE SEQUENCE [LARGE SCALE GENOMIC DNA]</scope>
    <source>
        <strain evidence="23">cv. Chaw 1501</strain>
        <tissue evidence="22">Young leaves</tissue>
    </source>
</reference>
<keyword evidence="3" id="KW-0723">Serine/threonine-protein kinase</keyword>
<dbReference type="InterPro" id="IPR008271">
    <property type="entry name" value="Ser/Thr_kinase_AS"/>
</dbReference>
<dbReference type="FunFam" id="3.80.10.10:FF:000129">
    <property type="entry name" value="Leucine-rich repeat receptor-like kinase"/>
    <property type="match status" value="1"/>
</dbReference>
<keyword evidence="10 18" id="KW-0547">Nucleotide-binding</keyword>
<keyword evidence="8 20" id="KW-0732">Signal</keyword>
<evidence type="ECO:0000256" key="9">
    <source>
        <dbReference type="ARBA" id="ARBA00022737"/>
    </source>
</evidence>
<dbReference type="Gene3D" id="1.10.510.10">
    <property type="entry name" value="Transferase(Phosphotransferase) domain 1"/>
    <property type="match status" value="1"/>
</dbReference>
<name>A0A3S4NJV3_9MAGN</name>
<dbReference type="EC" id="2.7.11.1" evidence="2"/>
<evidence type="ECO:0000256" key="18">
    <source>
        <dbReference type="PROSITE-ProRule" id="PRU10141"/>
    </source>
</evidence>
<evidence type="ECO:0000256" key="1">
    <source>
        <dbReference type="ARBA" id="ARBA00004167"/>
    </source>
</evidence>
<accession>A0A3S4NJV3</accession>
<gene>
    <name evidence="22" type="ORF">CKAN_00671200</name>
</gene>
<keyword evidence="9" id="KW-0677">Repeat</keyword>
<comment type="catalytic activity">
    <reaction evidence="16">
        <text>L-threonyl-[protein] + ATP = O-phospho-L-threonyl-[protein] + ADP + H(+)</text>
        <dbReference type="Rhea" id="RHEA:46608"/>
        <dbReference type="Rhea" id="RHEA-COMP:11060"/>
        <dbReference type="Rhea" id="RHEA-COMP:11605"/>
        <dbReference type="ChEBI" id="CHEBI:15378"/>
        <dbReference type="ChEBI" id="CHEBI:30013"/>
        <dbReference type="ChEBI" id="CHEBI:30616"/>
        <dbReference type="ChEBI" id="CHEBI:61977"/>
        <dbReference type="ChEBI" id="CHEBI:456216"/>
        <dbReference type="EC" id="2.7.11.1"/>
    </reaction>
</comment>
<evidence type="ECO:0000259" key="21">
    <source>
        <dbReference type="PROSITE" id="PS50011"/>
    </source>
</evidence>
<dbReference type="SUPFAM" id="SSF52058">
    <property type="entry name" value="L domain-like"/>
    <property type="match status" value="1"/>
</dbReference>
<evidence type="ECO:0000256" key="19">
    <source>
        <dbReference type="SAM" id="Phobius"/>
    </source>
</evidence>
<dbReference type="SMART" id="SM00220">
    <property type="entry name" value="S_TKc"/>
    <property type="match status" value="1"/>
</dbReference>
<evidence type="ECO:0000256" key="17">
    <source>
        <dbReference type="ARBA" id="ARBA00048679"/>
    </source>
</evidence>
<dbReference type="PANTHER" id="PTHR45631:SF202">
    <property type="entry name" value="SENESCENCE-INDUCED RECEPTOR-LIKE SERINE_THREONINE-PROTEIN KINASE"/>
    <property type="match status" value="1"/>
</dbReference>
<dbReference type="InterPro" id="IPR001611">
    <property type="entry name" value="Leu-rich_rpt"/>
</dbReference>
<evidence type="ECO:0000256" key="20">
    <source>
        <dbReference type="SAM" id="SignalP"/>
    </source>
</evidence>
<dbReference type="OrthoDB" id="2017114at2759"/>
<keyword evidence="7 19" id="KW-0812">Transmembrane</keyword>
<feature type="domain" description="Protein kinase" evidence="21">
    <location>
        <begin position="594"/>
        <end position="879"/>
    </location>
</feature>
<evidence type="ECO:0000256" key="7">
    <source>
        <dbReference type="ARBA" id="ARBA00022692"/>
    </source>
</evidence>
<dbReference type="SUPFAM" id="SSF56112">
    <property type="entry name" value="Protein kinase-like (PK-like)"/>
    <property type="match status" value="1"/>
</dbReference>
<dbReference type="AlphaFoldDB" id="A0A3S4NJV3"/>
<dbReference type="GO" id="GO:0016020">
    <property type="term" value="C:membrane"/>
    <property type="evidence" value="ECO:0007669"/>
    <property type="project" value="UniProtKB-SubCell"/>
</dbReference>
<dbReference type="InterPro" id="IPR017441">
    <property type="entry name" value="Protein_kinase_ATP_BS"/>
</dbReference>
<dbReference type="GO" id="GO:0005524">
    <property type="term" value="F:ATP binding"/>
    <property type="evidence" value="ECO:0007669"/>
    <property type="project" value="UniProtKB-UniRule"/>
</dbReference>
<evidence type="ECO:0000256" key="11">
    <source>
        <dbReference type="ARBA" id="ARBA00022777"/>
    </source>
</evidence>
<protein>
    <recommendedName>
        <fullName evidence="2">non-specific serine/threonine protein kinase</fullName>
        <ecNumber evidence="2">2.7.11.1</ecNumber>
    </recommendedName>
</protein>
<evidence type="ECO:0000256" key="13">
    <source>
        <dbReference type="ARBA" id="ARBA00022989"/>
    </source>
</evidence>
<dbReference type="InterPro" id="IPR032675">
    <property type="entry name" value="LRR_dom_sf"/>
</dbReference>
<dbReference type="EMBL" id="QPKB01000002">
    <property type="protein sequence ID" value="RWR78190.1"/>
    <property type="molecule type" value="Genomic_DNA"/>
</dbReference>
<keyword evidence="23" id="KW-1185">Reference proteome</keyword>
<evidence type="ECO:0000313" key="22">
    <source>
        <dbReference type="EMBL" id="RWR78190.1"/>
    </source>
</evidence>
<dbReference type="Pfam" id="PF12819">
    <property type="entry name" value="Malectin_like"/>
    <property type="match status" value="1"/>
</dbReference>
<evidence type="ECO:0000256" key="2">
    <source>
        <dbReference type="ARBA" id="ARBA00012513"/>
    </source>
</evidence>
<dbReference type="FunFam" id="3.30.200.20:FF:000394">
    <property type="entry name" value="Leucine-rich repeat receptor-like protein kinase"/>
    <property type="match status" value="1"/>
</dbReference>
<dbReference type="GO" id="GO:0004674">
    <property type="term" value="F:protein serine/threonine kinase activity"/>
    <property type="evidence" value="ECO:0007669"/>
    <property type="project" value="UniProtKB-KW"/>
</dbReference>
<keyword evidence="15 22" id="KW-0675">Receptor</keyword>
<evidence type="ECO:0000313" key="23">
    <source>
        <dbReference type="Proteomes" id="UP000283530"/>
    </source>
</evidence>
<keyword evidence="11 22" id="KW-0418">Kinase</keyword>
<dbReference type="CDD" id="cd14066">
    <property type="entry name" value="STKc_IRAK"/>
    <property type="match status" value="1"/>
</dbReference>
<evidence type="ECO:0000256" key="15">
    <source>
        <dbReference type="ARBA" id="ARBA00023170"/>
    </source>
</evidence>